<organism evidence="6 7">
    <name type="scientific">Murimonas intestini</name>
    <dbReference type="NCBI Taxonomy" id="1337051"/>
    <lineage>
        <taxon>Bacteria</taxon>
        <taxon>Bacillati</taxon>
        <taxon>Bacillota</taxon>
        <taxon>Clostridia</taxon>
        <taxon>Lachnospirales</taxon>
        <taxon>Lachnospiraceae</taxon>
        <taxon>Murimonas</taxon>
    </lineage>
</organism>
<dbReference type="PANTHER" id="PTHR42852:SF17">
    <property type="entry name" value="THIOREDOXIN-LIKE PROTEIN HI_1115"/>
    <property type="match status" value="1"/>
</dbReference>
<dbReference type="CDD" id="cd02966">
    <property type="entry name" value="TlpA_like_family"/>
    <property type="match status" value="1"/>
</dbReference>
<dbReference type="InterPro" id="IPR002037">
    <property type="entry name" value="Glyco_hydro_8"/>
</dbReference>
<dbReference type="InterPro" id="IPR008928">
    <property type="entry name" value="6-hairpin_glycosidase_sf"/>
</dbReference>
<dbReference type="Gene3D" id="1.50.10.10">
    <property type="match status" value="1"/>
</dbReference>
<dbReference type="AlphaFoldDB" id="A0AB73T1P0"/>
<dbReference type="InterPro" id="IPR012341">
    <property type="entry name" value="6hp_glycosidase-like_sf"/>
</dbReference>
<evidence type="ECO:0000256" key="1">
    <source>
        <dbReference type="ARBA" id="ARBA00009209"/>
    </source>
</evidence>
<feature type="domain" description="Thioredoxin" evidence="5">
    <location>
        <begin position="66"/>
        <end position="214"/>
    </location>
</feature>
<evidence type="ECO:0000313" key="7">
    <source>
        <dbReference type="Proteomes" id="UP000245412"/>
    </source>
</evidence>
<dbReference type="InterPro" id="IPR050553">
    <property type="entry name" value="Thioredoxin_ResA/DsbE_sf"/>
</dbReference>
<comment type="similarity">
    <text evidence="1">Belongs to the glycosyl hydrolase 8 (cellulase D) family.</text>
</comment>
<keyword evidence="4" id="KW-1133">Transmembrane helix</keyword>
<dbReference type="GO" id="GO:0004553">
    <property type="term" value="F:hydrolase activity, hydrolyzing O-glycosyl compounds"/>
    <property type="evidence" value="ECO:0007669"/>
    <property type="project" value="InterPro"/>
</dbReference>
<evidence type="ECO:0000256" key="3">
    <source>
        <dbReference type="ARBA" id="ARBA00023295"/>
    </source>
</evidence>
<keyword evidence="4" id="KW-0812">Transmembrane</keyword>
<dbReference type="Pfam" id="PF01270">
    <property type="entry name" value="Glyco_hydro_8"/>
    <property type="match status" value="1"/>
</dbReference>
<dbReference type="GO" id="GO:0016209">
    <property type="term" value="F:antioxidant activity"/>
    <property type="evidence" value="ECO:0007669"/>
    <property type="project" value="InterPro"/>
</dbReference>
<keyword evidence="2" id="KW-0378">Hydrolase</keyword>
<dbReference type="SUPFAM" id="SSF48208">
    <property type="entry name" value="Six-hairpin glycosidases"/>
    <property type="match status" value="1"/>
</dbReference>
<accession>A0AB73T1P0</accession>
<keyword evidence="4" id="KW-0472">Membrane</keyword>
<dbReference type="RefSeq" id="WP_257497834.1">
    <property type="nucleotide sequence ID" value="NZ_JANKBI010000009.1"/>
</dbReference>
<dbReference type="Proteomes" id="UP000245412">
    <property type="component" value="Unassembled WGS sequence"/>
</dbReference>
<dbReference type="PROSITE" id="PS51257">
    <property type="entry name" value="PROKAR_LIPOPROTEIN"/>
    <property type="match status" value="1"/>
</dbReference>
<evidence type="ECO:0000256" key="2">
    <source>
        <dbReference type="ARBA" id="ARBA00022801"/>
    </source>
</evidence>
<dbReference type="InterPro" id="IPR000866">
    <property type="entry name" value="AhpC/TSA"/>
</dbReference>
<name>A0AB73T1P0_9FIRM</name>
<dbReference type="SUPFAM" id="SSF52833">
    <property type="entry name" value="Thioredoxin-like"/>
    <property type="match status" value="1"/>
</dbReference>
<protein>
    <submittedName>
        <fullName evidence="6">Peroxiredoxin</fullName>
    </submittedName>
</protein>
<evidence type="ECO:0000256" key="4">
    <source>
        <dbReference type="SAM" id="Phobius"/>
    </source>
</evidence>
<dbReference type="InterPro" id="IPR013766">
    <property type="entry name" value="Thioredoxin_domain"/>
</dbReference>
<dbReference type="GO" id="GO:0005975">
    <property type="term" value="P:carbohydrate metabolic process"/>
    <property type="evidence" value="ECO:0007669"/>
    <property type="project" value="InterPro"/>
</dbReference>
<dbReference type="Gene3D" id="3.40.30.10">
    <property type="entry name" value="Glutaredoxin"/>
    <property type="match status" value="1"/>
</dbReference>
<comment type="caution">
    <text evidence="6">The sequence shown here is derived from an EMBL/GenBank/DDBJ whole genome shotgun (WGS) entry which is preliminary data.</text>
</comment>
<dbReference type="InterPro" id="IPR036249">
    <property type="entry name" value="Thioredoxin-like_sf"/>
</dbReference>
<dbReference type="EMBL" id="QGGY01000010">
    <property type="protein sequence ID" value="PWJ74067.1"/>
    <property type="molecule type" value="Genomic_DNA"/>
</dbReference>
<reference evidence="6 7" key="1">
    <citation type="submission" date="2018-05" db="EMBL/GenBank/DDBJ databases">
        <authorList>
            <person name="Goeker M."/>
            <person name="Huntemann M."/>
            <person name="Clum A."/>
            <person name="Pillay M."/>
            <person name="Palaniappan K."/>
            <person name="Varghese N."/>
            <person name="Mikhailova N."/>
            <person name="Stamatis D."/>
            <person name="Reddy T."/>
            <person name="Daum C."/>
            <person name="Shapiro N."/>
            <person name="Ivanova N."/>
            <person name="Kyrpides N."/>
            <person name="Woyke T."/>
        </authorList>
    </citation>
    <scope>NUCLEOTIDE SEQUENCE [LARGE SCALE GENOMIC DNA]</scope>
    <source>
        <strain evidence="6 7">DSM 26524</strain>
    </source>
</reference>
<dbReference type="PANTHER" id="PTHR42852">
    <property type="entry name" value="THIOL:DISULFIDE INTERCHANGE PROTEIN DSBE"/>
    <property type="match status" value="1"/>
</dbReference>
<sequence>MDKKVRSAEKICIAAIIVLAVIALACIAILLTGREEQPTETEKTVQKETEGEKKLTEENDFLPSGVLYGERLPVTEFTDGTGEKKELSEYQGKMLVIAFWGSWCKYCEQFLEHSEEFRELLEERKDTNMVLIDKLDQDKGESREKVRALLSEKKVGLECLYDEGLKAYKAYGVKRIPTVIVLDDEGIVRYAAADVPESREALDSVLDYVKYGGSEAAEKFIASQLSGSEGGIYTNYKGKSGTHPTGHDVLSESQGLMMEYAVLADDQGAFDRAYDFLKANMYEQGIFSWYVTADGKKAGANALLDDLRICRTLCMAEEQWGGYIKEAEELADAILKYNVYGDSMSSFYDFSQESPGSVISLCYGELDALGRLQEQNNKWGELKDRMAAIVQDGYIGDGFPLYFSSYDYDKKKYSQDSINTAEALMTLYHLAKAGLLKETSEEWLLEQLEGDGLAARYNVDGTVVPGYDYETTAVYAIAGLIGYESGNAGIYTRALQKIEQNRVWDTGSSFYGSFMNQEAGDDVIAFDQLMPLILYGYSKDVLFGS</sequence>
<gene>
    <name evidence="6" type="ORF">C7383_110107</name>
</gene>
<dbReference type="GO" id="GO:0016491">
    <property type="term" value="F:oxidoreductase activity"/>
    <property type="evidence" value="ECO:0007669"/>
    <property type="project" value="InterPro"/>
</dbReference>
<keyword evidence="7" id="KW-1185">Reference proteome</keyword>
<feature type="transmembrane region" description="Helical" evidence="4">
    <location>
        <begin position="12"/>
        <end position="31"/>
    </location>
</feature>
<evidence type="ECO:0000313" key="6">
    <source>
        <dbReference type="EMBL" id="PWJ74067.1"/>
    </source>
</evidence>
<dbReference type="PROSITE" id="PS51352">
    <property type="entry name" value="THIOREDOXIN_2"/>
    <property type="match status" value="1"/>
</dbReference>
<proteinExistence type="inferred from homology"/>
<dbReference type="Pfam" id="PF00578">
    <property type="entry name" value="AhpC-TSA"/>
    <property type="match status" value="1"/>
</dbReference>
<evidence type="ECO:0000259" key="5">
    <source>
        <dbReference type="PROSITE" id="PS51352"/>
    </source>
</evidence>
<keyword evidence="3" id="KW-0326">Glycosidase</keyword>